<evidence type="ECO:0000313" key="4">
    <source>
        <dbReference type="Ensembl" id="ENSSSCP00050040556.1"/>
    </source>
</evidence>
<dbReference type="Pfam" id="PF00095">
    <property type="entry name" value="WAP"/>
    <property type="match status" value="3"/>
</dbReference>
<protein>
    <recommendedName>
        <fullName evidence="3">WAP domain-containing protein</fullName>
    </recommendedName>
</protein>
<dbReference type="InterPro" id="IPR008197">
    <property type="entry name" value="WAP_dom"/>
</dbReference>
<name>A0A8D1NNE7_PIG</name>
<organism evidence="4 5">
    <name type="scientific">Sus scrofa</name>
    <name type="common">Pig</name>
    <dbReference type="NCBI Taxonomy" id="9823"/>
    <lineage>
        <taxon>Eukaryota</taxon>
        <taxon>Metazoa</taxon>
        <taxon>Chordata</taxon>
        <taxon>Craniata</taxon>
        <taxon>Vertebrata</taxon>
        <taxon>Euteleostomi</taxon>
        <taxon>Mammalia</taxon>
        <taxon>Eutheria</taxon>
        <taxon>Laurasiatheria</taxon>
        <taxon>Artiodactyla</taxon>
        <taxon>Suina</taxon>
        <taxon>Suidae</taxon>
        <taxon>Sus</taxon>
    </lineage>
</organism>
<dbReference type="PROSITE" id="PS51390">
    <property type="entry name" value="WAP"/>
    <property type="match status" value="3"/>
</dbReference>
<feature type="domain" description="WAP" evidence="3">
    <location>
        <begin position="144"/>
        <end position="191"/>
    </location>
</feature>
<dbReference type="SMART" id="SM00217">
    <property type="entry name" value="WAP"/>
    <property type="match status" value="3"/>
</dbReference>
<evidence type="ECO:0000313" key="5">
    <source>
        <dbReference type="Proteomes" id="UP000694571"/>
    </source>
</evidence>
<dbReference type="Proteomes" id="UP000694571">
    <property type="component" value="Unplaced"/>
</dbReference>
<feature type="signal peptide" evidence="2">
    <location>
        <begin position="1"/>
        <end position="20"/>
    </location>
</feature>
<proteinExistence type="predicted"/>
<keyword evidence="1" id="KW-1015">Disulfide bond</keyword>
<reference evidence="4" key="1">
    <citation type="submission" date="2025-08" db="UniProtKB">
        <authorList>
            <consortium name="Ensembl"/>
        </authorList>
    </citation>
    <scope>IDENTIFICATION</scope>
</reference>
<accession>A0A8D1NNE7</accession>
<keyword evidence="2" id="KW-0732">Signal</keyword>
<dbReference type="PRINTS" id="PR00003">
    <property type="entry name" value="4DISULPHCORE"/>
</dbReference>
<dbReference type="Ensembl" id="ENSSSCT00050094060.1">
    <property type="protein sequence ID" value="ENSSSCP00050040556.1"/>
    <property type="gene ID" value="ENSSSCG00050068938.1"/>
</dbReference>
<evidence type="ECO:0000256" key="2">
    <source>
        <dbReference type="SAM" id="SignalP"/>
    </source>
</evidence>
<dbReference type="PANTHER" id="PTHR47769:SF1">
    <property type="entry name" value="WAP FOUR-DISULFIDE CORE DOMAIN PROTEIN 8"/>
    <property type="match status" value="1"/>
</dbReference>
<dbReference type="Gene3D" id="4.10.75.10">
    <property type="entry name" value="Elafin-like"/>
    <property type="match status" value="3"/>
</dbReference>
<dbReference type="InterPro" id="IPR036645">
    <property type="entry name" value="Elafin-like_sf"/>
</dbReference>
<dbReference type="GO" id="GO:0005576">
    <property type="term" value="C:extracellular region"/>
    <property type="evidence" value="ECO:0007669"/>
    <property type="project" value="InterPro"/>
</dbReference>
<evidence type="ECO:0000256" key="1">
    <source>
        <dbReference type="ARBA" id="ARBA00023157"/>
    </source>
</evidence>
<feature type="chain" id="PRO_5034329767" description="WAP domain-containing protein" evidence="2">
    <location>
        <begin position="21"/>
        <end position="238"/>
    </location>
</feature>
<feature type="domain" description="WAP" evidence="3">
    <location>
        <begin position="192"/>
        <end position="237"/>
    </location>
</feature>
<evidence type="ECO:0000259" key="3">
    <source>
        <dbReference type="PROSITE" id="PS51390"/>
    </source>
</evidence>
<dbReference type="AlphaFoldDB" id="A0A8D1NNE7"/>
<sequence length="238" mass="26051">MGGWALWLLCTRSCLSLVCASSLRSSGSHRHPPPRSSTCSWRNGALLLLLFLSLEQTSASLYRRVKEKPGKCPQERLTCDARVPDLCQTDYNCKKHMKCCSFACGKKCMDPYAGIGIQAENRGAFCLKGGGMGWALKVLTSALVSVKAGQCPLFPFKDRMRCSTSCRGDFDCPLKEKCCESMCGFDCAMAWTVKAGFCPNKPPTCSRIEKPMCLQDADCPSTAKCCSRCGLKCLDSLK</sequence>
<dbReference type="SUPFAM" id="SSF57256">
    <property type="entry name" value="Elafin-like"/>
    <property type="match status" value="3"/>
</dbReference>
<dbReference type="PANTHER" id="PTHR47769">
    <property type="entry name" value="WAP FOUR-DISULFIDE CORE DOMAIN PROTEIN 8"/>
    <property type="match status" value="1"/>
</dbReference>
<feature type="domain" description="WAP" evidence="3">
    <location>
        <begin position="65"/>
        <end position="112"/>
    </location>
</feature>
<dbReference type="GO" id="GO:0030414">
    <property type="term" value="F:peptidase inhibitor activity"/>
    <property type="evidence" value="ECO:0007669"/>
    <property type="project" value="InterPro"/>
</dbReference>